<protein>
    <submittedName>
        <fullName evidence="9">Protein BRASSINOSTEROID INSENSITIVE 1</fullName>
        <ecNumber evidence="9">2.7.10.1</ecNumber>
    </submittedName>
    <submittedName>
        <fullName evidence="10">Receptor-like protein EIX2</fullName>
    </submittedName>
</protein>
<comment type="subcellular location">
    <subcellularLocation>
        <location evidence="1">Membrane</location>
        <topology evidence="1">Single-pass type I membrane protein</topology>
    </subcellularLocation>
</comment>
<evidence type="ECO:0000313" key="11">
    <source>
        <dbReference type="Proteomes" id="UP000289340"/>
    </source>
</evidence>
<evidence type="ECO:0000256" key="3">
    <source>
        <dbReference type="ARBA" id="ARBA00022729"/>
    </source>
</evidence>
<keyword evidence="11" id="KW-1185">Reference proteome</keyword>
<keyword evidence="3" id="KW-0732">Signal</keyword>
<keyword evidence="2 8" id="KW-0812">Transmembrane</keyword>
<evidence type="ECO:0000256" key="8">
    <source>
        <dbReference type="SAM" id="Phobius"/>
    </source>
</evidence>
<dbReference type="Pfam" id="PF00560">
    <property type="entry name" value="LRR_1"/>
    <property type="match status" value="1"/>
</dbReference>
<feature type="transmembrane region" description="Helical" evidence="8">
    <location>
        <begin position="113"/>
        <end position="136"/>
    </location>
</feature>
<keyword evidence="5 8" id="KW-0472">Membrane</keyword>
<dbReference type="GO" id="GO:0016020">
    <property type="term" value="C:membrane"/>
    <property type="evidence" value="ECO:0007669"/>
    <property type="project" value="UniProtKB-SubCell"/>
</dbReference>
<evidence type="ECO:0000256" key="4">
    <source>
        <dbReference type="ARBA" id="ARBA00022989"/>
    </source>
</evidence>
<dbReference type="PANTHER" id="PTHR48063">
    <property type="entry name" value="LRR RECEPTOR-LIKE KINASE"/>
    <property type="match status" value="1"/>
</dbReference>
<name>A0A0B2Q514_GLYSO</name>
<dbReference type="Proteomes" id="UP000053555">
    <property type="component" value="Unassembled WGS sequence"/>
</dbReference>
<evidence type="ECO:0000256" key="5">
    <source>
        <dbReference type="ARBA" id="ARBA00023136"/>
    </source>
</evidence>
<keyword evidence="9" id="KW-0808">Transferase</keyword>
<dbReference type="InterPro" id="IPR001611">
    <property type="entry name" value="Leu-rich_rpt"/>
</dbReference>
<keyword evidence="4 8" id="KW-1133">Transmembrane helix</keyword>
<dbReference type="AlphaFoldDB" id="A0A0B2Q514"/>
<evidence type="ECO:0000313" key="9">
    <source>
        <dbReference type="EMBL" id="KHN16350.1"/>
    </source>
</evidence>
<keyword evidence="6 10" id="KW-0675">Receptor</keyword>
<sequence>MFLNPFHCQFTRGIPTNIGALHHLESLDLSSNHISGPIPSNMASLTFLGHLNYLSYNNLSGEIPTANQFHTLTDPSIYEGNPHLCGTPLSIKCSEYDDENTTDEDLDSSHDKLWLYLSIGLGFIVGFWAVCGSLVLKEC</sequence>
<dbReference type="GO" id="GO:0004714">
    <property type="term" value="F:transmembrane receptor protein tyrosine kinase activity"/>
    <property type="evidence" value="ECO:0007669"/>
    <property type="project" value="UniProtKB-EC"/>
</dbReference>
<accession>A0A0B2Q514</accession>
<dbReference type="SMR" id="A0A0B2Q514"/>
<organism evidence="9">
    <name type="scientific">Glycine soja</name>
    <name type="common">Wild soybean</name>
    <dbReference type="NCBI Taxonomy" id="3848"/>
    <lineage>
        <taxon>Eukaryota</taxon>
        <taxon>Viridiplantae</taxon>
        <taxon>Streptophyta</taxon>
        <taxon>Embryophyta</taxon>
        <taxon>Tracheophyta</taxon>
        <taxon>Spermatophyta</taxon>
        <taxon>Magnoliopsida</taxon>
        <taxon>eudicotyledons</taxon>
        <taxon>Gunneridae</taxon>
        <taxon>Pentapetalae</taxon>
        <taxon>rosids</taxon>
        <taxon>fabids</taxon>
        <taxon>Fabales</taxon>
        <taxon>Fabaceae</taxon>
        <taxon>Papilionoideae</taxon>
        <taxon>50 kb inversion clade</taxon>
        <taxon>NPAAA clade</taxon>
        <taxon>indigoferoid/millettioid clade</taxon>
        <taxon>Phaseoleae</taxon>
        <taxon>Glycine</taxon>
        <taxon>Glycine subgen. Soja</taxon>
    </lineage>
</organism>
<keyword evidence="7" id="KW-0325">Glycoprotein</keyword>
<dbReference type="SUPFAM" id="SSF52058">
    <property type="entry name" value="L domain-like"/>
    <property type="match status" value="1"/>
</dbReference>
<proteinExistence type="predicted"/>
<evidence type="ECO:0000313" key="10">
    <source>
        <dbReference type="EMBL" id="RZB45982.1"/>
    </source>
</evidence>
<dbReference type="EMBL" id="KN660495">
    <property type="protein sequence ID" value="KHN16350.1"/>
    <property type="molecule type" value="Genomic_DNA"/>
</dbReference>
<dbReference type="InterPro" id="IPR046956">
    <property type="entry name" value="RLP23-like"/>
</dbReference>
<reference evidence="10 11" key="2">
    <citation type="submission" date="2018-09" db="EMBL/GenBank/DDBJ databases">
        <title>A high-quality reference genome of wild soybean provides a powerful tool to mine soybean genomes.</title>
        <authorList>
            <person name="Xie M."/>
            <person name="Chung C.Y.L."/>
            <person name="Li M.-W."/>
            <person name="Wong F.-L."/>
            <person name="Chan T.-F."/>
            <person name="Lam H.-M."/>
        </authorList>
    </citation>
    <scope>NUCLEOTIDE SEQUENCE [LARGE SCALE GENOMIC DNA]</scope>
    <source>
        <strain evidence="11">cv. W05</strain>
        <tissue evidence="10">Hypocotyl of etiolated seedlings</tissue>
    </source>
</reference>
<dbReference type="Gene3D" id="3.80.10.10">
    <property type="entry name" value="Ribonuclease Inhibitor"/>
    <property type="match status" value="1"/>
</dbReference>
<evidence type="ECO:0000256" key="7">
    <source>
        <dbReference type="ARBA" id="ARBA00023180"/>
    </source>
</evidence>
<dbReference type="EC" id="2.7.10.1" evidence="9"/>
<dbReference type="Proteomes" id="UP000289340">
    <property type="component" value="Chromosome 19"/>
</dbReference>
<gene>
    <name evidence="10" type="ORF">D0Y65_050140</name>
    <name evidence="9" type="ORF">glysoja_041444</name>
</gene>
<dbReference type="EMBL" id="QZWG01000019">
    <property type="protein sequence ID" value="RZB45982.1"/>
    <property type="molecule type" value="Genomic_DNA"/>
</dbReference>
<dbReference type="InterPro" id="IPR032675">
    <property type="entry name" value="LRR_dom_sf"/>
</dbReference>
<evidence type="ECO:0000256" key="2">
    <source>
        <dbReference type="ARBA" id="ARBA00022692"/>
    </source>
</evidence>
<reference evidence="9" key="1">
    <citation type="submission" date="2014-07" db="EMBL/GenBank/DDBJ databases">
        <title>Identification of a novel salt tolerance gene in wild soybean by whole-genome sequencing.</title>
        <authorList>
            <person name="Lam H.-M."/>
            <person name="Qi X."/>
            <person name="Li M.-W."/>
            <person name="Liu X."/>
            <person name="Xie M."/>
            <person name="Ni M."/>
            <person name="Xu X."/>
        </authorList>
    </citation>
    <scope>NUCLEOTIDE SEQUENCE [LARGE SCALE GENOMIC DNA]</scope>
    <source>
        <tissue evidence="9">Root</tissue>
    </source>
</reference>
<evidence type="ECO:0000256" key="6">
    <source>
        <dbReference type="ARBA" id="ARBA00023170"/>
    </source>
</evidence>
<dbReference type="PANTHER" id="PTHR48063:SF29">
    <property type="entry name" value="LRR RECEPTOR-LIKE KINASE FAMILY PROTEIN"/>
    <property type="match status" value="1"/>
</dbReference>
<evidence type="ECO:0000256" key="1">
    <source>
        <dbReference type="ARBA" id="ARBA00004479"/>
    </source>
</evidence>